<keyword evidence="3" id="KW-1185">Reference proteome</keyword>
<dbReference type="Gene3D" id="1.10.510.10">
    <property type="entry name" value="Transferase(Phosphotransferase) domain 1"/>
    <property type="match status" value="1"/>
</dbReference>
<name>A0ABR1IX40_9AGAR</name>
<dbReference type="Pfam" id="PF07714">
    <property type="entry name" value="PK_Tyr_Ser-Thr"/>
    <property type="match status" value="1"/>
</dbReference>
<dbReference type="InterPro" id="IPR000719">
    <property type="entry name" value="Prot_kinase_dom"/>
</dbReference>
<dbReference type="PANTHER" id="PTHR10622:SF10">
    <property type="entry name" value="HET DOMAIN-CONTAINING PROTEIN"/>
    <property type="match status" value="1"/>
</dbReference>
<dbReference type="EMBL" id="JBANRG010000061">
    <property type="protein sequence ID" value="KAK7441761.1"/>
    <property type="molecule type" value="Genomic_DNA"/>
</dbReference>
<sequence>MSSPSHLPSAAGQTRSQIIKQFASLSQLFPCVETFCDIVQLCDHIIVYKHTVRHLRDHCHLVLSSAKEKEENNPTDGSRNAIASINNILSDVKTSIHELNGLDAVVRQDEIGQSIQRCHTFLSKCLIHFQDKPYQWNAAFVKNLDLDHRDHVEYFSDTRNECNILQQAKGWNANLTRRVLELMQSALNNGSETTTHTHTGLSSNLYQLQLQSNEILFDMCNEISFTGPAVTGTPHVDIFKGLYLEREAVAVKVIRVTSSNEHSLRRFNREVKVWAEIWKVDAGKHLLPFYGFGRGDRPFPYFVSPWQQNGNALSYVQKKDREVDYKQLVKGIALGIRVLQDMSPPIVHGNLNATNVLIGSQGQPLLADFGFSQILQDISGAPLTQSGGFSNAFRWFAPEVWKSDGKLSTMSDIYSYGMTVLELFTHKKPYANIRHTPEVTLLASEGKFPERPTESRVIERGLDDNLWTLLTQCWGSRPEARPNIQTVIDELDMQRGHHVNMILTGSVMYQDPYQDRSSCEACAATPHSMSASVRPRRLVHAQSLKLVEFSGDDLVPPYATLSHRWLDGEEVTLPELSSPCEKTRSKSGYRKIEAACRLALKAGLDYIWIDTCCINKDDPDDISRNIRLMFSYYANAQICYAYLTDVHSKRFLESEWFDRGWTLQELLAPRGLVFFDKDWIRIGCKHELSIRTAVSSLTTIPSEVLSGQKTIDDVDSIDRMSWAMGRETSKPEDQAYCLLGLLDVSMEPNYGEGIQESFKRLRTAFMDNHPGQRDSGLGAVQDFYSFLQTLHRRAMRRRMTDLLSRH</sequence>
<gene>
    <name evidence="2" type="ORF">VKT23_016424</name>
</gene>
<dbReference type="CDD" id="cd21037">
    <property type="entry name" value="MLKL_NTD"/>
    <property type="match status" value="1"/>
</dbReference>
<dbReference type="PROSITE" id="PS50011">
    <property type="entry name" value="PROTEIN_KINASE_DOM"/>
    <property type="match status" value="1"/>
</dbReference>
<protein>
    <recommendedName>
        <fullName evidence="1">Protein kinase domain-containing protein</fullName>
    </recommendedName>
</protein>
<proteinExistence type="predicted"/>
<dbReference type="PANTHER" id="PTHR10622">
    <property type="entry name" value="HET DOMAIN-CONTAINING PROTEIN"/>
    <property type="match status" value="1"/>
</dbReference>
<feature type="domain" description="Protein kinase" evidence="1">
    <location>
        <begin position="220"/>
        <end position="501"/>
    </location>
</feature>
<dbReference type="Pfam" id="PF06985">
    <property type="entry name" value="HET"/>
    <property type="match status" value="1"/>
</dbReference>
<dbReference type="InterPro" id="IPR011009">
    <property type="entry name" value="Kinase-like_dom_sf"/>
</dbReference>
<dbReference type="InterPro" id="IPR010730">
    <property type="entry name" value="HET"/>
</dbReference>
<accession>A0ABR1IX40</accession>
<dbReference type="InterPro" id="IPR059179">
    <property type="entry name" value="MLKL-like_MCAfunc"/>
</dbReference>
<dbReference type="SUPFAM" id="SSF56112">
    <property type="entry name" value="Protein kinase-like (PK-like)"/>
    <property type="match status" value="1"/>
</dbReference>
<evidence type="ECO:0000313" key="2">
    <source>
        <dbReference type="EMBL" id="KAK7441761.1"/>
    </source>
</evidence>
<reference evidence="2 3" key="1">
    <citation type="submission" date="2024-01" db="EMBL/GenBank/DDBJ databases">
        <title>A draft genome for the cacao thread blight pathogen Marasmiellus scandens.</title>
        <authorList>
            <person name="Baruah I.K."/>
            <person name="Leung J."/>
            <person name="Bukari Y."/>
            <person name="Amoako-Attah I."/>
            <person name="Meinhardt L.W."/>
            <person name="Bailey B.A."/>
            <person name="Cohen S.P."/>
        </authorList>
    </citation>
    <scope>NUCLEOTIDE SEQUENCE [LARGE SCALE GENOMIC DNA]</scope>
    <source>
        <strain evidence="2 3">GH-19</strain>
    </source>
</reference>
<evidence type="ECO:0000259" key="1">
    <source>
        <dbReference type="PROSITE" id="PS50011"/>
    </source>
</evidence>
<comment type="caution">
    <text evidence="2">The sequence shown here is derived from an EMBL/GenBank/DDBJ whole genome shotgun (WGS) entry which is preliminary data.</text>
</comment>
<dbReference type="InterPro" id="IPR001245">
    <property type="entry name" value="Ser-Thr/Tyr_kinase_cat_dom"/>
</dbReference>
<organism evidence="2 3">
    <name type="scientific">Marasmiellus scandens</name>
    <dbReference type="NCBI Taxonomy" id="2682957"/>
    <lineage>
        <taxon>Eukaryota</taxon>
        <taxon>Fungi</taxon>
        <taxon>Dikarya</taxon>
        <taxon>Basidiomycota</taxon>
        <taxon>Agaricomycotina</taxon>
        <taxon>Agaricomycetes</taxon>
        <taxon>Agaricomycetidae</taxon>
        <taxon>Agaricales</taxon>
        <taxon>Marasmiineae</taxon>
        <taxon>Omphalotaceae</taxon>
        <taxon>Marasmiellus</taxon>
    </lineage>
</organism>
<dbReference type="Proteomes" id="UP001498398">
    <property type="component" value="Unassembled WGS sequence"/>
</dbReference>
<evidence type="ECO:0000313" key="3">
    <source>
        <dbReference type="Proteomes" id="UP001498398"/>
    </source>
</evidence>